<comment type="caution">
    <text evidence="1">The sequence shown here is derived from an EMBL/GenBank/DDBJ whole genome shotgun (WGS) entry which is preliminary data.</text>
</comment>
<evidence type="ECO:0000313" key="1">
    <source>
        <dbReference type="EMBL" id="KAL0934085.1"/>
    </source>
</evidence>
<organism evidence="1 2">
    <name type="scientific">Colletotrichum truncatum</name>
    <name type="common">Anthracnose fungus</name>
    <name type="synonym">Colletotrichum capsici</name>
    <dbReference type="NCBI Taxonomy" id="5467"/>
    <lineage>
        <taxon>Eukaryota</taxon>
        <taxon>Fungi</taxon>
        <taxon>Dikarya</taxon>
        <taxon>Ascomycota</taxon>
        <taxon>Pezizomycotina</taxon>
        <taxon>Sordariomycetes</taxon>
        <taxon>Hypocreomycetidae</taxon>
        <taxon>Glomerellales</taxon>
        <taxon>Glomerellaceae</taxon>
        <taxon>Colletotrichum</taxon>
        <taxon>Colletotrichum truncatum species complex</taxon>
    </lineage>
</organism>
<proteinExistence type="predicted"/>
<dbReference type="EMBL" id="VUJX02000007">
    <property type="protein sequence ID" value="KAL0934085.1"/>
    <property type="molecule type" value="Genomic_DNA"/>
</dbReference>
<dbReference type="Proteomes" id="UP000805649">
    <property type="component" value="Unassembled WGS sequence"/>
</dbReference>
<sequence>MIFDILCQVISVSCFILEDPESDTSFGSLFCQIFKEVNHVPHIFFVGFVESINETGEGALSQGHHSTSKKLFQNVQIGTSFLVPRNDVSIIKDQLKI</sequence>
<gene>
    <name evidence="1" type="ORF">CTRU02_210884</name>
</gene>
<reference evidence="1 2" key="1">
    <citation type="journal article" date="2020" name="Phytopathology">
        <title>Genome Sequence Resources of Colletotrichum truncatum, C. plurivorum, C. musicola, and C. sojae: Four Species Pathogenic to Soybean (Glycine max).</title>
        <authorList>
            <person name="Rogerio F."/>
            <person name="Boufleur T.R."/>
            <person name="Ciampi-Guillardi M."/>
            <person name="Sukno S.A."/>
            <person name="Thon M.R."/>
            <person name="Massola Junior N.S."/>
            <person name="Baroncelli R."/>
        </authorList>
    </citation>
    <scope>NUCLEOTIDE SEQUENCE [LARGE SCALE GENOMIC DNA]</scope>
    <source>
        <strain evidence="1 2">CMES1059</strain>
    </source>
</reference>
<evidence type="ECO:0000313" key="2">
    <source>
        <dbReference type="Proteomes" id="UP000805649"/>
    </source>
</evidence>
<keyword evidence="2" id="KW-1185">Reference proteome</keyword>
<name>A0ACC3YQ90_COLTU</name>
<accession>A0ACC3YQ90</accession>
<protein>
    <submittedName>
        <fullName evidence="1">Uncharacterized protein</fullName>
    </submittedName>
</protein>